<proteinExistence type="predicted"/>
<dbReference type="EMBL" id="JACKSJ010000009">
    <property type="protein sequence ID" value="MCV7168411.1"/>
    <property type="molecule type" value="Genomic_DNA"/>
</dbReference>
<dbReference type="Pfam" id="PF13560">
    <property type="entry name" value="HTH_31"/>
    <property type="match status" value="1"/>
</dbReference>
<gene>
    <name evidence="2" type="ORF">H7I41_00595</name>
</gene>
<dbReference type="AlphaFoldDB" id="A0A9X2YJL1"/>
<dbReference type="SUPFAM" id="SSF47413">
    <property type="entry name" value="lambda repressor-like DNA-binding domains"/>
    <property type="match status" value="1"/>
</dbReference>
<evidence type="ECO:0000313" key="3">
    <source>
        <dbReference type="Proteomes" id="UP001140293"/>
    </source>
</evidence>
<comment type="caution">
    <text evidence="2">The sequence shown here is derived from an EMBL/GenBank/DDBJ whole genome shotgun (WGS) entry which is preliminary data.</text>
</comment>
<name>A0A9X2YJL1_9MYCO</name>
<keyword evidence="3" id="KW-1185">Reference proteome</keyword>
<accession>A0A9X2YJL1</accession>
<reference evidence="2" key="2">
    <citation type="journal article" date="2022" name="BMC Genomics">
        <title>Comparative genome analysis of mycobacteria focusing on tRNA and non-coding RNA.</title>
        <authorList>
            <person name="Behra P.R.K."/>
            <person name="Pettersson B.M.F."/>
            <person name="Ramesh M."/>
            <person name="Das S."/>
            <person name="Dasgupta S."/>
            <person name="Kirsebom L.A."/>
        </authorList>
    </citation>
    <scope>NUCLEOTIDE SEQUENCE</scope>
    <source>
        <strain evidence="2">DSM 44615</strain>
    </source>
</reference>
<organism evidence="2 3">
    <name type="scientific">[Mycobacterium] manitobense</name>
    <dbReference type="NCBI Taxonomy" id="190147"/>
    <lineage>
        <taxon>Bacteria</taxon>
        <taxon>Bacillati</taxon>
        <taxon>Actinomycetota</taxon>
        <taxon>Actinomycetes</taxon>
        <taxon>Mycobacteriales</taxon>
        <taxon>Mycobacteriaceae</taxon>
        <taxon>Mycolicibacterium</taxon>
    </lineage>
</organism>
<dbReference type="InterPro" id="IPR041413">
    <property type="entry name" value="MLTR_LBD"/>
</dbReference>
<evidence type="ECO:0000313" key="2">
    <source>
        <dbReference type="EMBL" id="MCV7168411.1"/>
    </source>
</evidence>
<feature type="domain" description="HTH cro/C1-type" evidence="1">
    <location>
        <begin position="17"/>
        <end position="71"/>
    </location>
</feature>
<reference evidence="2" key="1">
    <citation type="submission" date="2020-07" db="EMBL/GenBank/DDBJ databases">
        <authorList>
            <person name="Pettersson B.M.F."/>
            <person name="Behra P.R.K."/>
            <person name="Ramesh M."/>
            <person name="Das S."/>
            <person name="Dasgupta S."/>
            <person name="Kirsebom L.A."/>
        </authorList>
    </citation>
    <scope>NUCLEOTIDE SEQUENCE</scope>
    <source>
        <strain evidence="2">DSM 44615</strain>
    </source>
</reference>
<dbReference type="Gene3D" id="1.10.260.40">
    <property type="entry name" value="lambda repressor-like DNA-binding domains"/>
    <property type="match status" value="1"/>
</dbReference>
<dbReference type="Proteomes" id="UP001140293">
    <property type="component" value="Unassembled WGS sequence"/>
</dbReference>
<sequence length="272" mass="30480">MTTELPARAEGRVGEHLRRWRVRRGLSQMRAAHDCNVSTRHLSFVETGRARPSRELIVHLARSLGATNEELNVCLVSGGYAPRHVVELGGEHRAVSDTLAEMIDRHDPYPAFVFSADWLTVRVNSGGQWLCSVLMPDMWGTVADPRVGLDMLAALTREDGLLCQMRNADVVGWTLLRQLRLEQLTNPALRTRVDAFEASLLRRYPGFDPDDGGDRVDPTLHLDFDTVLGPLAFFTVQSVIGMPQQVTVATPRVELWFPADQHTREVMARALH</sequence>
<evidence type="ECO:0000259" key="1">
    <source>
        <dbReference type="PROSITE" id="PS50943"/>
    </source>
</evidence>
<dbReference type="CDD" id="cd00093">
    <property type="entry name" value="HTH_XRE"/>
    <property type="match status" value="1"/>
</dbReference>
<dbReference type="PANTHER" id="PTHR35010:SF4">
    <property type="entry name" value="BLL5781 PROTEIN"/>
    <property type="match status" value="1"/>
</dbReference>
<protein>
    <submittedName>
        <fullName evidence="2">Helix-turn-helix transcriptional regulator</fullName>
    </submittedName>
</protein>
<dbReference type="RefSeq" id="WP_264010603.1">
    <property type="nucleotide sequence ID" value="NZ_JACKSJ010000009.1"/>
</dbReference>
<dbReference type="InterPro" id="IPR010982">
    <property type="entry name" value="Lambda_DNA-bd_dom_sf"/>
</dbReference>
<dbReference type="SMART" id="SM00530">
    <property type="entry name" value="HTH_XRE"/>
    <property type="match status" value="1"/>
</dbReference>
<dbReference type="GO" id="GO:0003677">
    <property type="term" value="F:DNA binding"/>
    <property type="evidence" value="ECO:0007669"/>
    <property type="project" value="InterPro"/>
</dbReference>
<dbReference type="InterPro" id="IPR001387">
    <property type="entry name" value="Cro/C1-type_HTH"/>
</dbReference>
<dbReference type="PANTHER" id="PTHR35010">
    <property type="entry name" value="BLL4672 PROTEIN-RELATED"/>
    <property type="match status" value="1"/>
</dbReference>
<dbReference type="PROSITE" id="PS50943">
    <property type="entry name" value="HTH_CROC1"/>
    <property type="match status" value="1"/>
</dbReference>
<dbReference type="Pfam" id="PF17765">
    <property type="entry name" value="MLTR_LBD"/>
    <property type="match status" value="1"/>
</dbReference>